<name>A0A2T0MD96_9FLAO</name>
<dbReference type="InterPro" id="IPR028427">
    <property type="entry name" value="Met_Sox_Rdtase_MsrB"/>
</dbReference>
<keyword evidence="4" id="KW-0479">Metal-binding</keyword>
<dbReference type="GO" id="GO:0030091">
    <property type="term" value="P:protein repair"/>
    <property type="evidence" value="ECO:0007669"/>
    <property type="project" value="InterPro"/>
</dbReference>
<dbReference type="GO" id="GO:0006979">
    <property type="term" value="P:response to oxidative stress"/>
    <property type="evidence" value="ECO:0007669"/>
    <property type="project" value="InterPro"/>
</dbReference>
<keyword evidence="10" id="KW-1185">Reference proteome</keyword>
<dbReference type="SUPFAM" id="SSF51316">
    <property type="entry name" value="Mss4-like"/>
    <property type="match status" value="1"/>
</dbReference>
<dbReference type="InterPro" id="IPR011057">
    <property type="entry name" value="Mss4-like_sf"/>
</dbReference>
<evidence type="ECO:0000256" key="6">
    <source>
        <dbReference type="ARBA" id="ARBA00023002"/>
    </source>
</evidence>
<dbReference type="RefSeq" id="WP_106147344.1">
    <property type="nucleotide sequence ID" value="NZ_PVYX01000002.1"/>
</dbReference>
<evidence type="ECO:0000256" key="3">
    <source>
        <dbReference type="ARBA" id="ARBA00012499"/>
    </source>
</evidence>
<dbReference type="OrthoDB" id="4174719at2"/>
<dbReference type="GO" id="GO:0046872">
    <property type="term" value="F:metal ion binding"/>
    <property type="evidence" value="ECO:0007669"/>
    <property type="project" value="UniProtKB-KW"/>
</dbReference>
<dbReference type="Pfam" id="PF01641">
    <property type="entry name" value="SelR"/>
    <property type="match status" value="1"/>
</dbReference>
<keyword evidence="6" id="KW-0560">Oxidoreductase</keyword>
<evidence type="ECO:0000256" key="4">
    <source>
        <dbReference type="ARBA" id="ARBA00022723"/>
    </source>
</evidence>
<dbReference type="EC" id="1.8.4.12" evidence="3"/>
<dbReference type="PANTHER" id="PTHR10173">
    <property type="entry name" value="METHIONINE SULFOXIDE REDUCTASE"/>
    <property type="match status" value="1"/>
</dbReference>
<comment type="cofactor">
    <cofactor evidence="1">
        <name>Zn(2+)</name>
        <dbReference type="ChEBI" id="CHEBI:29105"/>
    </cofactor>
</comment>
<dbReference type="NCBIfam" id="TIGR00357">
    <property type="entry name" value="peptide-methionine (R)-S-oxide reductase MsrB"/>
    <property type="match status" value="1"/>
</dbReference>
<evidence type="ECO:0000256" key="2">
    <source>
        <dbReference type="ARBA" id="ARBA00007174"/>
    </source>
</evidence>
<comment type="similarity">
    <text evidence="2">Belongs to the MsrB Met sulfoxide reductase family.</text>
</comment>
<evidence type="ECO:0000313" key="10">
    <source>
        <dbReference type="Proteomes" id="UP000237640"/>
    </source>
</evidence>
<sequence>MKKYAVERTEEEWKKQLSPDEYRILRQKGTEYPHTGEFNLHFKKGAYHCKACNAKLFESGNKFESGCGWPSFDQAVEGAIEYIRDTSHGMIRTETVCANCGSHLGHVFNDGPRETTGQRYCINSLSIDFDPSEE</sequence>
<dbReference type="InterPro" id="IPR002579">
    <property type="entry name" value="Met_Sox_Rdtase_MsrB_dom"/>
</dbReference>
<proteinExistence type="inferred from homology"/>
<comment type="caution">
    <text evidence="9">The sequence shown here is derived from an EMBL/GenBank/DDBJ whole genome shotgun (WGS) entry which is preliminary data.</text>
</comment>
<reference evidence="9 10" key="1">
    <citation type="submission" date="2018-03" db="EMBL/GenBank/DDBJ databases">
        <title>Genomic Encyclopedia of Archaeal and Bacterial Type Strains, Phase II (KMG-II): from individual species to whole genera.</title>
        <authorList>
            <person name="Goeker M."/>
        </authorList>
    </citation>
    <scope>NUCLEOTIDE SEQUENCE [LARGE SCALE GENOMIC DNA]</scope>
    <source>
        <strain evidence="9 10">DSM 25027</strain>
    </source>
</reference>
<dbReference type="PANTHER" id="PTHR10173:SF52">
    <property type="entry name" value="METHIONINE-R-SULFOXIDE REDUCTASE B1"/>
    <property type="match status" value="1"/>
</dbReference>
<accession>A0A2T0MD96</accession>
<evidence type="ECO:0000256" key="7">
    <source>
        <dbReference type="ARBA" id="ARBA00048488"/>
    </source>
</evidence>
<dbReference type="FunFam" id="2.170.150.20:FF:000001">
    <property type="entry name" value="Peptide methionine sulfoxide reductase MsrB"/>
    <property type="match status" value="1"/>
</dbReference>
<dbReference type="GO" id="GO:0005737">
    <property type="term" value="C:cytoplasm"/>
    <property type="evidence" value="ECO:0007669"/>
    <property type="project" value="TreeGrafter"/>
</dbReference>
<dbReference type="GO" id="GO:0033743">
    <property type="term" value="F:peptide-methionine (R)-S-oxide reductase activity"/>
    <property type="evidence" value="ECO:0007669"/>
    <property type="project" value="UniProtKB-EC"/>
</dbReference>
<comment type="catalytic activity">
    <reaction evidence="7">
        <text>L-methionyl-[protein] + [thioredoxin]-disulfide + H2O = L-methionyl-(R)-S-oxide-[protein] + [thioredoxin]-dithiol</text>
        <dbReference type="Rhea" id="RHEA:24164"/>
        <dbReference type="Rhea" id="RHEA-COMP:10698"/>
        <dbReference type="Rhea" id="RHEA-COMP:10700"/>
        <dbReference type="Rhea" id="RHEA-COMP:12313"/>
        <dbReference type="Rhea" id="RHEA-COMP:12314"/>
        <dbReference type="ChEBI" id="CHEBI:15377"/>
        <dbReference type="ChEBI" id="CHEBI:16044"/>
        <dbReference type="ChEBI" id="CHEBI:29950"/>
        <dbReference type="ChEBI" id="CHEBI:45764"/>
        <dbReference type="ChEBI" id="CHEBI:50058"/>
        <dbReference type="EC" id="1.8.4.12"/>
    </reaction>
</comment>
<feature type="domain" description="MsrB" evidence="8">
    <location>
        <begin position="10"/>
        <end position="132"/>
    </location>
</feature>
<dbReference type="Gene3D" id="2.170.150.20">
    <property type="entry name" value="Peptide methionine sulfoxide reductase"/>
    <property type="match status" value="1"/>
</dbReference>
<dbReference type="PROSITE" id="PS51790">
    <property type="entry name" value="MSRB"/>
    <property type="match status" value="1"/>
</dbReference>
<dbReference type="EMBL" id="PVYX01000002">
    <property type="protein sequence ID" value="PRX55467.1"/>
    <property type="molecule type" value="Genomic_DNA"/>
</dbReference>
<keyword evidence="5" id="KW-0862">Zinc</keyword>
<organism evidence="9 10">
    <name type="scientific">Flagellimonas meridianipacifica</name>
    <dbReference type="NCBI Taxonomy" id="1080225"/>
    <lineage>
        <taxon>Bacteria</taxon>
        <taxon>Pseudomonadati</taxon>
        <taxon>Bacteroidota</taxon>
        <taxon>Flavobacteriia</taxon>
        <taxon>Flavobacteriales</taxon>
        <taxon>Flavobacteriaceae</taxon>
        <taxon>Flagellimonas</taxon>
    </lineage>
</organism>
<evidence type="ECO:0000313" key="9">
    <source>
        <dbReference type="EMBL" id="PRX55467.1"/>
    </source>
</evidence>
<evidence type="ECO:0000259" key="8">
    <source>
        <dbReference type="PROSITE" id="PS51790"/>
    </source>
</evidence>
<dbReference type="AlphaFoldDB" id="A0A2T0MD96"/>
<evidence type="ECO:0000256" key="5">
    <source>
        <dbReference type="ARBA" id="ARBA00022833"/>
    </source>
</evidence>
<dbReference type="Proteomes" id="UP000237640">
    <property type="component" value="Unassembled WGS sequence"/>
</dbReference>
<protein>
    <recommendedName>
        <fullName evidence="3">peptide-methionine (R)-S-oxide reductase</fullName>
        <ecNumber evidence="3">1.8.4.12</ecNumber>
    </recommendedName>
</protein>
<evidence type="ECO:0000256" key="1">
    <source>
        <dbReference type="ARBA" id="ARBA00001947"/>
    </source>
</evidence>
<gene>
    <name evidence="9" type="ORF">CLV81_3880</name>
</gene>